<evidence type="ECO:0000313" key="1">
    <source>
        <dbReference type="Proteomes" id="UP000000437"/>
    </source>
</evidence>
<sequence>MSEKRFSSMDESSLRTLLDKTVNIDERRLIRTAIRELRRCEIEEMEAALTSKRFRRANQHRHEDKENQRCPDSTASLDVLSRKIQATRDIEELTGLLRSATEYEERKLLRAAIRRLRDEEIRGALESLGHRTEPPHNPQSSFSLQDNIPTESLISQSVRIGNHRKEHSHDTLRDRSSPSGPAGDEVSSETPLISGINSEAPQSDQQRKKLENGLDSSHFRSTAASQESTLSSKRPDDSSRLKASSGRDSFLTSLTNGKDTDFRNKTSYSGPFIRTNSVRDRMLKFTEPVSSAPRSAHSFSHSTNTVSADESRDTLSCSSSIPKKGRNVSESMMSAQPKLLSSQSRAAVGGSETRSQNVRSACGFSEEVQTPEGESSAGAHHSSMKTFLSIEIKDGRNPPSHSSLSSSSTAVNMSPRIITAAAPQRTELTLGLRATPFKVTSSSLSSGSSVKMETEPVSLVGESVIETSHDVPVLPNGSSMTSIKTEAQSEKLTSEKLRDIEDEEILDKMLDECKDFEERKMIRTAMRELRKKKRDQREKERDQRLLELRQQREDRCKKADGSNVLIKKTERSADSSTVSHITNRISHTDDAGRTSRSTIMESSYIQKTDKGTTQTKSYSYSSTTSTRKVGSVFDREDNTSRSSSRSSALDRRQAERSELMRAQTLPKTSAAQARKAMIEKLENTSGNLAIAQVNRVQRSTSFGVPNANSIKQMLLDWCRSKTRSYENVDIQNFSSSWSDGMAFCALVHNFFPEAFDYSSLSPTNRRQNFETAFSTAERLADCPQLLDVEDMVRMREPDWKCVYTYLQEFYRGLVQKGLVKTKNSS</sequence>
<accession>A0AC58JMQ3</accession>
<name>A0AC58JMQ3_DANRE</name>
<gene>
    <name evidence="2" type="primary">smtnb</name>
</gene>
<organism evidence="1 2">
    <name type="scientific">Danio rerio</name>
    <name type="common">Zebrafish</name>
    <name type="synonym">Brachydanio rerio</name>
    <dbReference type="NCBI Taxonomy" id="7955"/>
    <lineage>
        <taxon>Eukaryota</taxon>
        <taxon>Metazoa</taxon>
        <taxon>Chordata</taxon>
        <taxon>Craniata</taxon>
        <taxon>Vertebrata</taxon>
        <taxon>Euteleostomi</taxon>
        <taxon>Actinopterygii</taxon>
        <taxon>Neopterygii</taxon>
        <taxon>Teleostei</taxon>
        <taxon>Ostariophysi</taxon>
        <taxon>Cypriniformes</taxon>
        <taxon>Danionidae</taxon>
        <taxon>Danioninae</taxon>
        <taxon>Danio</taxon>
    </lineage>
</organism>
<dbReference type="RefSeq" id="XP_073807765.1">
    <property type="nucleotide sequence ID" value="XM_073951664.1"/>
</dbReference>
<protein>
    <submittedName>
        <fullName evidence="2">Smoothelin isoform X4</fullName>
    </submittedName>
</protein>
<keyword evidence="1" id="KW-1185">Reference proteome</keyword>
<proteinExistence type="predicted"/>
<evidence type="ECO:0000313" key="2">
    <source>
        <dbReference type="RefSeq" id="XP_073807765.1"/>
    </source>
</evidence>
<dbReference type="Proteomes" id="UP000000437">
    <property type="component" value="Chromosome 5"/>
</dbReference>
<reference evidence="2" key="1">
    <citation type="submission" date="2025-08" db="UniProtKB">
        <authorList>
            <consortium name="RefSeq"/>
        </authorList>
    </citation>
    <scope>IDENTIFICATION</scope>
    <source>
        <strain evidence="2">Tuebingen</strain>
        <tissue evidence="2">Fibroblasts and whole tissue</tissue>
    </source>
</reference>